<evidence type="ECO:0000313" key="2">
    <source>
        <dbReference type="EMBL" id="KXV73640.1"/>
    </source>
</evidence>
<dbReference type="Gene3D" id="3.60.10.10">
    <property type="entry name" value="Endonuclease/exonuclease/phosphatase"/>
    <property type="match status" value="1"/>
</dbReference>
<proteinExistence type="predicted"/>
<feature type="domain" description="Endonuclease/exonuclease/phosphatase" evidence="1">
    <location>
        <begin position="5"/>
        <end position="255"/>
    </location>
</feature>
<keyword evidence="2" id="KW-0540">Nuclease</keyword>
<protein>
    <submittedName>
        <fullName evidence="2">Endonuclease/exonuclease/phosphatase</fullName>
    </submittedName>
</protein>
<organism evidence="2 3">
    <name type="scientific">Acetobacter malorum</name>
    <dbReference type="NCBI Taxonomy" id="178901"/>
    <lineage>
        <taxon>Bacteria</taxon>
        <taxon>Pseudomonadati</taxon>
        <taxon>Pseudomonadota</taxon>
        <taxon>Alphaproteobacteria</taxon>
        <taxon>Acetobacterales</taxon>
        <taxon>Acetobacteraceae</taxon>
        <taxon>Acetobacter</taxon>
    </lineage>
</organism>
<dbReference type="InterPro" id="IPR036691">
    <property type="entry name" value="Endo/exonu/phosph_ase_sf"/>
</dbReference>
<dbReference type="GO" id="GO:0004519">
    <property type="term" value="F:endonuclease activity"/>
    <property type="evidence" value="ECO:0007669"/>
    <property type="project" value="UniProtKB-KW"/>
</dbReference>
<gene>
    <name evidence="2" type="ORF">AD953_15410</name>
</gene>
<name>A0A149V055_9PROT</name>
<evidence type="ECO:0000313" key="3">
    <source>
        <dbReference type="Proteomes" id="UP000075538"/>
    </source>
</evidence>
<dbReference type="RefSeq" id="WP_061492110.1">
    <property type="nucleotide sequence ID" value="NZ_LHZZ01000646.1"/>
</dbReference>
<dbReference type="PATRIC" id="fig|178901.15.peg.3193"/>
<reference evidence="2 3" key="1">
    <citation type="submission" date="2015-06" db="EMBL/GenBank/DDBJ databases">
        <title>Improved classification and identification of acetic acid bacteria using matrix-assisted laser desorption/ionization time-of-flight mass spectrometry; Gluconobacter nephelii and Gluconobacter uchimurae are later heterotypic synonyms of Gluconobacter japonicus and Gluconobacter oxydans, respectively.</title>
        <authorList>
            <person name="Li L."/>
            <person name="Cleenwerck I."/>
            <person name="De Vuyst L."/>
            <person name="Vandamme P."/>
        </authorList>
    </citation>
    <scope>NUCLEOTIDE SEQUENCE [LARGE SCALE GENOMIC DNA]</scope>
    <source>
        <strain evidence="2 3">LMG 1604</strain>
    </source>
</reference>
<keyword evidence="2" id="KW-0269">Exonuclease</keyword>
<dbReference type="EMBL" id="LHZZ01000646">
    <property type="protein sequence ID" value="KXV73640.1"/>
    <property type="molecule type" value="Genomic_DNA"/>
</dbReference>
<sequence>MLQVMTYNTLFGGFDGEDDRRFDLQANIILEADPDILLVQEWKGFLADGQRRRFSAERRLGRRALVAQAPNTGQNTAILVKPEVEIIRFEEDSAHFHHAAAIAQLRVPSHSEPITVASVHLCPNGPEVRLREAAYLAALADEHAHVLIGGDFNSVSPHDPEPPLAELPPRFRFRYADETGRADHRTLAALARAGFVDVGHVLDSEATGTVPGASFSGTEFVPFRCDYFLATPLLAAKASGYHVLDDALAGAASDHYPLVCAFS</sequence>
<accession>A0A149V055</accession>
<comment type="caution">
    <text evidence="2">The sequence shown here is derived from an EMBL/GenBank/DDBJ whole genome shotgun (WGS) entry which is preliminary data.</text>
</comment>
<dbReference type="SUPFAM" id="SSF56219">
    <property type="entry name" value="DNase I-like"/>
    <property type="match status" value="1"/>
</dbReference>
<dbReference type="Proteomes" id="UP000075538">
    <property type="component" value="Unassembled WGS sequence"/>
</dbReference>
<dbReference type="Pfam" id="PF03372">
    <property type="entry name" value="Exo_endo_phos"/>
    <property type="match status" value="1"/>
</dbReference>
<evidence type="ECO:0000259" key="1">
    <source>
        <dbReference type="Pfam" id="PF03372"/>
    </source>
</evidence>
<keyword evidence="2" id="KW-0255">Endonuclease</keyword>
<dbReference type="AlphaFoldDB" id="A0A149V055"/>
<keyword evidence="2" id="KW-0378">Hydrolase</keyword>
<dbReference type="GO" id="GO:0004527">
    <property type="term" value="F:exonuclease activity"/>
    <property type="evidence" value="ECO:0007669"/>
    <property type="project" value="UniProtKB-KW"/>
</dbReference>
<dbReference type="InterPro" id="IPR005135">
    <property type="entry name" value="Endo/exonuclease/phosphatase"/>
</dbReference>